<dbReference type="Gene3D" id="3.40.30.10">
    <property type="entry name" value="Glutaredoxin"/>
    <property type="match status" value="1"/>
</dbReference>
<feature type="transmembrane region" description="Helical" evidence="1">
    <location>
        <begin position="7"/>
        <end position="27"/>
    </location>
</feature>
<organism evidence="2 3">
    <name type="scientific">Gemmatimonas aurantiaca</name>
    <dbReference type="NCBI Taxonomy" id="173480"/>
    <lineage>
        <taxon>Bacteria</taxon>
        <taxon>Pseudomonadati</taxon>
        <taxon>Gemmatimonadota</taxon>
        <taxon>Gemmatimonadia</taxon>
        <taxon>Gemmatimonadales</taxon>
        <taxon>Gemmatimonadaceae</taxon>
        <taxon>Gemmatimonas</taxon>
    </lineage>
</organism>
<reference evidence="2 3" key="1">
    <citation type="journal article" date="2018" name="Nat. Biotechnol.">
        <title>A standardized bacterial taxonomy based on genome phylogeny substantially revises the tree of life.</title>
        <authorList>
            <person name="Parks D.H."/>
            <person name="Chuvochina M."/>
            <person name="Waite D.W."/>
            <person name="Rinke C."/>
            <person name="Skarshewski A."/>
            <person name="Chaumeil P.A."/>
            <person name="Hugenholtz P."/>
        </authorList>
    </citation>
    <scope>NUCLEOTIDE SEQUENCE [LARGE SCALE GENOMIC DNA]</scope>
    <source>
        <strain evidence="2">UBA8844</strain>
    </source>
</reference>
<evidence type="ECO:0008006" key="4">
    <source>
        <dbReference type="Google" id="ProtNLM"/>
    </source>
</evidence>
<sequence length="169" mass="18388">MSTSLKAFAYLVFATLVLGIGGIVYSIRSRPSVTSLVGTPVPRLDVATRETPLRLDTLTGSPLVVVIYSPRCDHCHRQLDAFARSTMPVGARLLLVSIADLPLDSLADIWPALRASSAVTWAQASWPAVKSQFHIRAVPTVLVYDRNRRLAKGFVGEVRVDSVYALATK</sequence>
<keyword evidence="1" id="KW-0812">Transmembrane</keyword>
<dbReference type="InterPro" id="IPR036249">
    <property type="entry name" value="Thioredoxin-like_sf"/>
</dbReference>
<gene>
    <name evidence="2" type="ORF">DGD08_18360</name>
</gene>
<dbReference type="EMBL" id="DPIY01000012">
    <property type="protein sequence ID" value="HCT59168.1"/>
    <property type="molecule type" value="Genomic_DNA"/>
</dbReference>
<evidence type="ECO:0000256" key="1">
    <source>
        <dbReference type="SAM" id="Phobius"/>
    </source>
</evidence>
<accession>A0A3D4VEX6</accession>
<proteinExistence type="predicted"/>
<protein>
    <recommendedName>
        <fullName evidence="4">Thioredoxin domain-containing protein</fullName>
    </recommendedName>
</protein>
<dbReference type="AlphaFoldDB" id="A0A3D4VEX6"/>
<dbReference type="SUPFAM" id="SSF52833">
    <property type="entry name" value="Thioredoxin-like"/>
    <property type="match status" value="1"/>
</dbReference>
<name>A0A3D4VEX6_9BACT</name>
<keyword evidence="1" id="KW-1133">Transmembrane helix</keyword>
<comment type="caution">
    <text evidence="2">The sequence shown here is derived from an EMBL/GenBank/DDBJ whole genome shotgun (WGS) entry which is preliminary data.</text>
</comment>
<keyword evidence="1" id="KW-0472">Membrane</keyword>
<dbReference type="Proteomes" id="UP000264071">
    <property type="component" value="Unassembled WGS sequence"/>
</dbReference>
<evidence type="ECO:0000313" key="3">
    <source>
        <dbReference type="Proteomes" id="UP000264071"/>
    </source>
</evidence>
<evidence type="ECO:0000313" key="2">
    <source>
        <dbReference type="EMBL" id="HCT59168.1"/>
    </source>
</evidence>